<protein>
    <submittedName>
        <fullName evidence="1">Uncharacterized protein</fullName>
    </submittedName>
</protein>
<dbReference type="NCBIfam" id="NF003322">
    <property type="entry name" value="PRK04334.1-2"/>
    <property type="match status" value="1"/>
</dbReference>
<reference evidence="1 2" key="1">
    <citation type="journal article" date="2018" name="Nat. Biotechnol.">
        <title>A standardized bacterial taxonomy based on genome phylogeny substantially revises the tree of life.</title>
        <authorList>
            <person name="Parks D.H."/>
            <person name="Chuvochina M."/>
            <person name="Waite D.W."/>
            <person name="Rinke C."/>
            <person name="Skarshewski A."/>
            <person name="Chaumeil P.A."/>
            <person name="Hugenholtz P."/>
        </authorList>
    </citation>
    <scope>NUCLEOTIDE SEQUENCE [LARGE SCALE GENOMIC DNA]</scope>
    <source>
        <strain evidence="1">UBA9169</strain>
    </source>
</reference>
<dbReference type="Gene3D" id="3.10.520.10">
    <property type="entry name" value="ApbE-like domains"/>
    <property type="match status" value="1"/>
</dbReference>
<dbReference type="Proteomes" id="UP000264719">
    <property type="component" value="Unassembled WGS sequence"/>
</dbReference>
<sequence length="282" mass="28646">MGAAAPERLHLQHGPIDLLIEAEPAALREAAFAAAQGVFEGLLEALVDELPELRRAAPIAPVQGPVAQRMACAVAAHAEHGFVTPMAAVAGAVADEVLDAMRHAAPLSRAFVNNGGDIALGLTEGQRYRVAISSREGRVLGHVSVRGGDGVGGIATSGQGGRSLSCGIAESVTVLAATAADADVAATLIANAVDLPQHPRISRAPACDLAPDSDLGARLVVTGVPRLSGDEIEMALAEGARRAERMLAEGRIKGAMLCLQGQARVIGSGAIAELEGHADVDA</sequence>
<dbReference type="SUPFAM" id="SSF143631">
    <property type="entry name" value="ApbE-like"/>
    <property type="match status" value="1"/>
</dbReference>
<name>A0A348WFW8_9RHOB</name>
<evidence type="ECO:0000313" key="2">
    <source>
        <dbReference type="Proteomes" id="UP000264719"/>
    </source>
</evidence>
<evidence type="ECO:0000313" key="1">
    <source>
        <dbReference type="EMBL" id="HAR53430.1"/>
    </source>
</evidence>
<dbReference type="AlphaFoldDB" id="A0A348WFW8"/>
<dbReference type="RefSeq" id="WP_339852525.1">
    <property type="nucleotide sequence ID" value="NZ_CAXAXR010000003.1"/>
</dbReference>
<accession>A0A348WFW8</accession>
<comment type="caution">
    <text evidence="1">The sequence shown here is derived from an EMBL/GenBank/DDBJ whole genome shotgun (WGS) entry which is preliminary data.</text>
</comment>
<dbReference type="InterPro" id="IPR007183">
    <property type="entry name" value="UPF0280"/>
</dbReference>
<organism evidence="1 2">
    <name type="scientific">Roseovarius nubinhibens</name>
    <dbReference type="NCBI Taxonomy" id="314263"/>
    <lineage>
        <taxon>Bacteria</taxon>
        <taxon>Pseudomonadati</taxon>
        <taxon>Pseudomonadota</taxon>
        <taxon>Alphaproteobacteria</taxon>
        <taxon>Rhodobacterales</taxon>
        <taxon>Roseobacteraceae</taxon>
        <taxon>Roseovarius</taxon>
    </lineage>
</organism>
<gene>
    <name evidence="1" type="ORF">DCS45_16375</name>
</gene>
<dbReference type="InterPro" id="IPR003374">
    <property type="entry name" value="ApbE-like_sf"/>
</dbReference>
<proteinExistence type="predicted"/>
<dbReference type="EMBL" id="DMVW01000156">
    <property type="protein sequence ID" value="HAR53430.1"/>
    <property type="molecule type" value="Genomic_DNA"/>
</dbReference>
<dbReference type="PIRSF" id="PIRSF006421">
    <property type="entry name" value="UCP006421"/>
    <property type="match status" value="1"/>
</dbReference>